<keyword evidence="2" id="KW-1185">Reference proteome</keyword>
<evidence type="ECO:0000313" key="2">
    <source>
        <dbReference type="Proteomes" id="UP001144313"/>
    </source>
</evidence>
<proteinExistence type="predicted"/>
<dbReference type="EMBL" id="BSDT01000001">
    <property type="protein sequence ID" value="GLI43419.1"/>
    <property type="molecule type" value="Genomic_DNA"/>
</dbReference>
<protein>
    <submittedName>
        <fullName evidence="1">Uncharacterized protein</fullName>
    </submittedName>
</protein>
<name>A0A9W6GAW3_9ACTN</name>
<dbReference type="AlphaFoldDB" id="A0A9W6GAW3"/>
<reference evidence="1" key="1">
    <citation type="submission" date="2022-12" db="EMBL/GenBank/DDBJ databases">
        <title>Reference genome sequencing for broad-spectrum identification of bacterial and archaeal isolates by mass spectrometry.</title>
        <authorList>
            <person name="Sekiguchi Y."/>
            <person name="Tourlousse D.M."/>
        </authorList>
    </citation>
    <scope>NUCLEOTIDE SEQUENCE</scope>
    <source>
        <strain evidence="1">LLR39Z86</strain>
    </source>
</reference>
<sequence length="155" mass="17677">MSRYEYPPVDQIDPFDMHRGEPQFIVFGSNRVSYATTERPDRLGLALEEWIPMGYNVLAFAQKAAVYRNRRLERSWPLVVSEPDPPEEDSEPWRLAGYRWQHASCGYRISVAGDEVGHRLEDGAYDPVAAAETAAKSSVAGRSALWFVYEVANWH</sequence>
<dbReference type="RefSeq" id="WP_270113741.1">
    <property type="nucleotide sequence ID" value="NZ_BAAAOL010000017.1"/>
</dbReference>
<evidence type="ECO:0000313" key="1">
    <source>
        <dbReference type="EMBL" id="GLI43419.1"/>
    </source>
</evidence>
<comment type="caution">
    <text evidence="1">The sequence shown here is derived from an EMBL/GenBank/DDBJ whole genome shotgun (WGS) entry which is preliminary data.</text>
</comment>
<accession>A0A9W6GAW3</accession>
<organism evidence="1 2">
    <name type="scientific">Glycomyces algeriensis</name>
    <dbReference type="NCBI Taxonomy" id="256037"/>
    <lineage>
        <taxon>Bacteria</taxon>
        <taxon>Bacillati</taxon>
        <taxon>Actinomycetota</taxon>
        <taxon>Actinomycetes</taxon>
        <taxon>Glycomycetales</taxon>
        <taxon>Glycomycetaceae</taxon>
        <taxon>Glycomyces</taxon>
    </lineage>
</organism>
<gene>
    <name evidence="1" type="ORF">GALLR39Z86_32690</name>
</gene>
<dbReference type="Proteomes" id="UP001144313">
    <property type="component" value="Unassembled WGS sequence"/>
</dbReference>